<sequence length="257" mass="27619">MFDAHLHIIDPRFPLVENDGYLPAPFTVDDYLARVAHLGVTGGAVVSGSFQAFDHGYLLDALDRLGPTFVGVVQLPATASDDEIVRLDAAGVRAVRFNVRRGGSAALSDLDRLARRVHDLVGWHAELYVDSRDLAELHTTIAALPAVSVDHLGLSQEGLPSLLRLVESGIHVKATGFGRVDIPVADALRAVADVNPGALVFGTDLPSTRAPRPFRDSDITLVEEIFGDELADAVLRRNASELYRIETETAPGSSVSR</sequence>
<dbReference type="Pfam" id="PF04909">
    <property type="entry name" value="Amidohydro_2"/>
    <property type="match status" value="1"/>
</dbReference>
<name>A0A0V9UKT5_9NOCA</name>
<comment type="caution">
    <text evidence="2">The sequence shown here is derived from an EMBL/GenBank/DDBJ whole genome shotgun (WGS) entry which is preliminary data.</text>
</comment>
<dbReference type="InterPro" id="IPR032466">
    <property type="entry name" value="Metal_Hydrolase"/>
</dbReference>
<dbReference type="PATRIC" id="fig|1441730.3.peg.2520"/>
<protein>
    <recommendedName>
        <fullName evidence="1">Amidohydrolase-related domain-containing protein</fullName>
    </recommendedName>
</protein>
<organism evidence="2 3">
    <name type="scientific">Rhodococcus pyridinivorans KG-16</name>
    <dbReference type="NCBI Taxonomy" id="1441730"/>
    <lineage>
        <taxon>Bacteria</taxon>
        <taxon>Bacillati</taxon>
        <taxon>Actinomycetota</taxon>
        <taxon>Actinomycetes</taxon>
        <taxon>Mycobacteriales</taxon>
        <taxon>Nocardiaceae</taxon>
        <taxon>Rhodococcus</taxon>
    </lineage>
</organism>
<dbReference type="Proteomes" id="UP000053060">
    <property type="component" value="Unassembled WGS sequence"/>
</dbReference>
<dbReference type="InterPro" id="IPR006680">
    <property type="entry name" value="Amidohydro-rel"/>
</dbReference>
<feature type="domain" description="Amidohydrolase-related" evidence="1">
    <location>
        <begin position="3"/>
        <end position="245"/>
    </location>
</feature>
<proteinExistence type="predicted"/>
<evidence type="ECO:0000259" key="1">
    <source>
        <dbReference type="Pfam" id="PF04909"/>
    </source>
</evidence>
<evidence type="ECO:0000313" key="2">
    <source>
        <dbReference type="EMBL" id="KSZ58615.1"/>
    </source>
</evidence>
<dbReference type="InterPro" id="IPR052358">
    <property type="entry name" value="Aro_Compnd_Degr_Hydrolases"/>
</dbReference>
<reference evidence="2 3" key="2">
    <citation type="journal article" date="2016" name="Genome Announc.">
        <title>Draft Genome Sequence of a Versatile Hydrocarbon-Degrading Bacterium, Rhodococcus pyridinivorans Strain KG-16, Collected from Oil Fields in India.</title>
        <authorList>
            <person name="Aggarwal R.K."/>
            <person name="Dawar C."/>
            <person name="Phanindranath R."/>
            <person name="Mutnuri L."/>
            <person name="Dayal A.M."/>
        </authorList>
    </citation>
    <scope>NUCLEOTIDE SEQUENCE [LARGE SCALE GENOMIC DNA]</scope>
    <source>
        <strain evidence="2 3">KG-16</strain>
    </source>
</reference>
<accession>A0A0V9UKT5</accession>
<reference evidence="3" key="1">
    <citation type="submission" date="2015-01" db="EMBL/GenBank/DDBJ databases">
        <title>Draft genome sequence of Rhodococcus pyridinivorans strain KG-16, a hydrocarbon-degrading bacterium.</title>
        <authorList>
            <person name="Aggarwal R.K."/>
            <person name="Dawar C."/>
        </authorList>
    </citation>
    <scope>NUCLEOTIDE SEQUENCE [LARGE SCALE GENOMIC DNA]</scope>
    <source>
        <strain evidence="3">KG-16</strain>
    </source>
</reference>
<dbReference type="RefSeq" id="WP_060652069.1">
    <property type="nucleotide sequence ID" value="NZ_AZXY01000005.1"/>
</dbReference>
<evidence type="ECO:0000313" key="3">
    <source>
        <dbReference type="Proteomes" id="UP000053060"/>
    </source>
</evidence>
<dbReference type="SUPFAM" id="SSF51556">
    <property type="entry name" value="Metallo-dependent hydrolases"/>
    <property type="match status" value="1"/>
</dbReference>
<dbReference type="AlphaFoldDB" id="A0A0V9UKT5"/>
<dbReference type="PANTHER" id="PTHR35563:SF2">
    <property type="entry name" value="BARREL METAL-DEPENDENT HYDROLASE, PUTATIVE (AFU_ORTHOLOGUE AFUA_1G16240)-RELATED"/>
    <property type="match status" value="1"/>
</dbReference>
<dbReference type="EMBL" id="AZXY01000005">
    <property type="protein sequence ID" value="KSZ58615.1"/>
    <property type="molecule type" value="Genomic_DNA"/>
</dbReference>
<gene>
    <name evidence="2" type="ORF">Z045_12105</name>
</gene>
<dbReference type="PANTHER" id="PTHR35563">
    <property type="entry name" value="BARREL METAL-DEPENDENT HYDROLASE, PUTATIVE (AFU_ORTHOLOGUE AFUA_1G16240)-RELATED"/>
    <property type="match status" value="1"/>
</dbReference>
<dbReference type="Gene3D" id="3.20.20.140">
    <property type="entry name" value="Metal-dependent hydrolases"/>
    <property type="match status" value="1"/>
</dbReference>
<dbReference type="GO" id="GO:0016787">
    <property type="term" value="F:hydrolase activity"/>
    <property type="evidence" value="ECO:0007669"/>
    <property type="project" value="InterPro"/>
</dbReference>